<dbReference type="AlphaFoldDB" id="W1PQL2"/>
<keyword evidence="2" id="KW-1185">Reference proteome</keyword>
<dbReference type="EMBL" id="KI392614">
    <property type="protein sequence ID" value="ERN12317.1"/>
    <property type="molecule type" value="Genomic_DNA"/>
</dbReference>
<sequence>MVHTHVLYAENYHRIMLFMHFFKEKKSPRKKLGFVSKVPKPVFAAYFQVARNRGIATRPKCEYCNQLGHTKAMCWALQGKPAAPPTSLAKPAAHQVTDSSVNSSNEKISQLIVLLQGKDLNRLEV</sequence>
<dbReference type="Gramene" id="ERN12317">
    <property type="protein sequence ID" value="ERN12317"/>
    <property type="gene ID" value="AMTR_s00025p00054330"/>
</dbReference>
<organism evidence="1 2">
    <name type="scientific">Amborella trichopoda</name>
    <dbReference type="NCBI Taxonomy" id="13333"/>
    <lineage>
        <taxon>Eukaryota</taxon>
        <taxon>Viridiplantae</taxon>
        <taxon>Streptophyta</taxon>
        <taxon>Embryophyta</taxon>
        <taxon>Tracheophyta</taxon>
        <taxon>Spermatophyta</taxon>
        <taxon>Magnoliopsida</taxon>
        <taxon>Amborellales</taxon>
        <taxon>Amborellaceae</taxon>
        <taxon>Amborella</taxon>
    </lineage>
</organism>
<accession>W1PQL2</accession>
<reference evidence="2" key="1">
    <citation type="journal article" date="2013" name="Science">
        <title>The Amborella genome and the evolution of flowering plants.</title>
        <authorList>
            <consortium name="Amborella Genome Project"/>
        </authorList>
    </citation>
    <scope>NUCLEOTIDE SEQUENCE [LARGE SCALE GENOMIC DNA]</scope>
</reference>
<evidence type="ECO:0000313" key="1">
    <source>
        <dbReference type="EMBL" id="ERN12317.1"/>
    </source>
</evidence>
<gene>
    <name evidence="1" type="ORF">AMTR_s00025p00054330</name>
</gene>
<evidence type="ECO:0000313" key="2">
    <source>
        <dbReference type="Proteomes" id="UP000017836"/>
    </source>
</evidence>
<name>W1PQL2_AMBTC</name>
<protein>
    <submittedName>
        <fullName evidence="1">Uncharacterized protein</fullName>
    </submittedName>
</protein>
<proteinExistence type="predicted"/>
<dbReference type="HOGENOM" id="CLU_1995685_0_0_1"/>
<dbReference type="Proteomes" id="UP000017836">
    <property type="component" value="Unassembled WGS sequence"/>
</dbReference>